<evidence type="ECO:0000256" key="10">
    <source>
        <dbReference type="ARBA" id="ARBA00037847"/>
    </source>
</evidence>
<keyword evidence="13" id="KW-1185">Reference proteome</keyword>
<keyword evidence="4" id="KW-0808">Transferase</keyword>
<name>A0A0L0GAX8_9EUKA</name>
<keyword evidence="9 11" id="KW-0472">Membrane</keyword>
<accession>A0A0L0GAX8</accession>
<dbReference type="EMBL" id="KQ241666">
    <property type="protein sequence ID" value="KNC86140.1"/>
    <property type="molecule type" value="Genomic_DNA"/>
</dbReference>
<dbReference type="GeneID" id="25902213"/>
<evidence type="ECO:0000256" key="4">
    <source>
        <dbReference type="ARBA" id="ARBA00022679"/>
    </source>
</evidence>
<sequence length="473" mass="52923">MYTQLNHRAVAAGKTAKQWARRIPRVLYKAAACVAICCILVFSQFSTNITSYPTHFVAPRSPTKANISPPKRALAMTCPSRETAEHHPLLGRWIHNAADPFLGVSAVADELVSMRFPYPMYVLAFKNERDATRRCHEVVNSVSASGLVVKCIELPQNVPTGYGYAKIDAMMHLTTETDIDEVIFLDCDSLPVANMTNVFAMLSSGGSWRGELPQQLSPSVGHSVDHVAAVFWGDIEGHYDPSIKIIEQKYSALHNIDMARRHAAVEKSKYYDSYHMRMGCDTGIMLVNLRRSQAALELLVELKDNTVFQDVSYGDKDLWRLAYHLTDTPFRLSPYVGALGSFDSNKQFLFASQAKHNDNGDIISVHQLWFPSRHEPYFQAIAANADEALESTLGADVWYVPAEPRIALSPKEKKTRFRNCLIRMKDFIGISWIPTRQSIWGHASTCASLWQKGQTTCPCTWTGCGKNGLWNSA</sequence>
<keyword evidence="6" id="KW-0735">Signal-anchor</keyword>
<keyword evidence="5 11" id="KW-0812">Transmembrane</keyword>
<dbReference type="InterPro" id="IPR022751">
    <property type="entry name" value="Alpha_mannosyltransferase"/>
</dbReference>
<evidence type="ECO:0000313" key="13">
    <source>
        <dbReference type="Proteomes" id="UP000054560"/>
    </source>
</evidence>
<dbReference type="GO" id="GO:0000139">
    <property type="term" value="C:Golgi membrane"/>
    <property type="evidence" value="ECO:0007669"/>
    <property type="project" value="UniProtKB-SubCell"/>
</dbReference>
<evidence type="ECO:0000256" key="3">
    <source>
        <dbReference type="ARBA" id="ARBA00009105"/>
    </source>
</evidence>
<evidence type="ECO:0000256" key="5">
    <source>
        <dbReference type="ARBA" id="ARBA00022692"/>
    </source>
</evidence>
<evidence type="ECO:0000256" key="2">
    <source>
        <dbReference type="ARBA" id="ARBA00004606"/>
    </source>
</evidence>
<dbReference type="GO" id="GO:0046354">
    <property type="term" value="P:mannan biosynthetic process"/>
    <property type="evidence" value="ECO:0007669"/>
    <property type="project" value="TreeGrafter"/>
</dbReference>
<comment type="subcellular location">
    <subcellularLocation>
        <location evidence="10">Endomembrane system</location>
        <topology evidence="10">Single-pass membrane protein</topology>
    </subcellularLocation>
    <subcellularLocation>
        <location evidence="1">Golgi apparatus membrane</location>
    </subcellularLocation>
    <subcellularLocation>
        <location evidence="2">Membrane</location>
        <topology evidence="2">Single-pass type II membrane protein</topology>
    </subcellularLocation>
</comment>
<dbReference type="RefSeq" id="XP_014160042.1">
    <property type="nucleotide sequence ID" value="XM_014304567.1"/>
</dbReference>
<dbReference type="AlphaFoldDB" id="A0A0L0GAX8"/>
<evidence type="ECO:0000256" key="6">
    <source>
        <dbReference type="ARBA" id="ARBA00022968"/>
    </source>
</evidence>
<keyword evidence="7 11" id="KW-1133">Transmembrane helix</keyword>
<evidence type="ECO:0000256" key="7">
    <source>
        <dbReference type="ARBA" id="ARBA00022989"/>
    </source>
</evidence>
<dbReference type="SUPFAM" id="SSF53448">
    <property type="entry name" value="Nucleotide-diphospho-sugar transferases"/>
    <property type="match status" value="1"/>
</dbReference>
<proteinExistence type="inferred from homology"/>
<dbReference type="Gene3D" id="3.90.550.10">
    <property type="entry name" value="Spore Coat Polysaccharide Biosynthesis Protein SpsA, Chain A"/>
    <property type="match status" value="1"/>
</dbReference>
<dbReference type="GO" id="GO:0000026">
    <property type="term" value="F:alpha-1,2-mannosyltransferase activity"/>
    <property type="evidence" value="ECO:0007669"/>
    <property type="project" value="TreeGrafter"/>
</dbReference>
<keyword evidence="8" id="KW-0333">Golgi apparatus</keyword>
<dbReference type="Proteomes" id="UP000054560">
    <property type="component" value="Unassembled WGS sequence"/>
</dbReference>
<evidence type="ECO:0000256" key="8">
    <source>
        <dbReference type="ARBA" id="ARBA00023034"/>
    </source>
</evidence>
<organism evidence="12 13">
    <name type="scientific">Sphaeroforma arctica JP610</name>
    <dbReference type="NCBI Taxonomy" id="667725"/>
    <lineage>
        <taxon>Eukaryota</taxon>
        <taxon>Ichthyosporea</taxon>
        <taxon>Ichthyophonida</taxon>
        <taxon>Sphaeroforma</taxon>
    </lineage>
</organism>
<reference evidence="12 13" key="1">
    <citation type="submission" date="2011-02" db="EMBL/GenBank/DDBJ databases">
        <title>The Genome Sequence of Sphaeroforma arctica JP610.</title>
        <authorList>
            <consortium name="The Broad Institute Genome Sequencing Platform"/>
            <person name="Russ C."/>
            <person name="Cuomo C."/>
            <person name="Young S.K."/>
            <person name="Zeng Q."/>
            <person name="Gargeya S."/>
            <person name="Alvarado L."/>
            <person name="Berlin A."/>
            <person name="Chapman S.B."/>
            <person name="Chen Z."/>
            <person name="Freedman E."/>
            <person name="Gellesch M."/>
            <person name="Goldberg J."/>
            <person name="Griggs A."/>
            <person name="Gujja S."/>
            <person name="Heilman E."/>
            <person name="Heiman D."/>
            <person name="Howarth C."/>
            <person name="Mehta T."/>
            <person name="Neiman D."/>
            <person name="Pearson M."/>
            <person name="Roberts A."/>
            <person name="Saif S."/>
            <person name="Shea T."/>
            <person name="Shenoy N."/>
            <person name="Sisk P."/>
            <person name="Stolte C."/>
            <person name="Sykes S."/>
            <person name="White J."/>
            <person name="Yandava C."/>
            <person name="Burger G."/>
            <person name="Gray M.W."/>
            <person name="Holland P.W.H."/>
            <person name="King N."/>
            <person name="Lang F.B.F."/>
            <person name="Roger A.J."/>
            <person name="Ruiz-Trillo I."/>
            <person name="Haas B."/>
            <person name="Nusbaum C."/>
            <person name="Birren B."/>
        </authorList>
    </citation>
    <scope>NUCLEOTIDE SEQUENCE [LARGE SCALE GENOMIC DNA]</scope>
    <source>
        <strain evidence="12 13">JP610</strain>
    </source>
</reference>
<dbReference type="Pfam" id="PF11051">
    <property type="entry name" value="Mannosyl_trans3"/>
    <property type="match status" value="1"/>
</dbReference>
<evidence type="ECO:0000256" key="9">
    <source>
        <dbReference type="ARBA" id="ARBA00023136"/>
    </source>
</evidence>
<dbReference type="OrthoDB" id="430354at2759"/>
<gene>
    <name evidence="12" type="ORF">SARC_01709</name>
</gene>
<dbReference type="PANTHER" id="PTHR31646">
    <property type="entry name" value="ALPHA-1,2-MANNOSYLTRANSFERASE MNN2"/>
    <property type="match status" value="1"/>
</dbReference>
<dbReference type="PANTHER" id="PTHR31646:SF1">
    <property type="entry name" value="ALPHA-1,2-MANNOSYLTRANSFERASE MNN2"/>
    <property type="match status" value="1"/>
</dbReference>
<protein>
    <recommendedName>
        <fullName evidence="14">Nucleotide-diphospho-sugar transferase domain-containing protein</fullName>
    </recommendedName>
</protein>
<dbReference type="InterPro" id="IPR029044">
    <property type="entry name" value="Nucleotide-diphossugar_trans"/>
</dbReference>
<evidence type="ECO:0000313" key="12">
    <source>
        <dbReference type="EMBL" id="KNC86140.1"/>
    </source>
</evidence>
<evidence type="ECO:0000256" key="11">
    <source>
        <dbReference type="SAM" id="Phobius"/>
    </source>
</evidence>
<evidence type="ECO:0000256" key="1">
    <source>
        <dbReference type="ARBA" id="ARBA00004394"/>
    </source>
</evidence>
<feature type="transmembrane region" description="Helical" evidence="11">
    <location>
        <begin position="26"/>
        <end position="45"/>
    </location>
</feature>
<comment type="similarity">
    <text evidence="3">Belongs to the MNN1/MNT family.</text>
</comment>
<evidence type="ECO:0008006" key="14">
    <source>
        <dbReference type="Google" id="ProtNLM"/>
    </source>
</evidence>